<name>L1I9S5_GUITC</name>
<dbReference type="KEGG" id="gtt:GUITHDRAFT_120977"/>
<dbReference type="Proteomes" id="UP000011087">
    <property type="component" value="Unassembled WGS sequence"/>
</dbReference>
<reference evidence="2 4" key="1">
    <citation type="journal article" date="2012" name="Nature">
        <title>Algal genomes reveal evolutionary mosaicism and the fate of nucleomorphs.</title>
        <authorList>
            <consortium name="DOE Joint Genome Institute"/>
            <person name="Curtis B.A."/>
            <person name="Tanifuji G."/>
            <person name="Burki F."/>
            <person name="Gruber A."/>
            <person name="Irimia M."/>
            <person name="Maruyama S."/>
            <person name="Arias M.C."/>
            <person name="Ball S.G."/>
            <person name="Gile G.H."/>
            <person name="Hirakawa Y."/>
            <person name="Hopkins J.F."/>
            <person name="Kuo A."/>
            <person name="Rensing S.A."/>
            <person name="Schmutz J."/>
            <person name="Symeonidi A."/>
            <person name="Elias M."/>
            <person name="Eveleigh R.J."/>
            <person name="Herman E.K."/>
            <person name="Klute M.J."/>
            <person name="Nakayama T."/>
            <person name="Obornik M."/>
            <person name="Reyes-Prieto A."/>
            <person name="Armbrust E.V."/>
            <person name="Aves S.J."/>
            <person name="Beiko R.G."/>
            <person name="Coutinho P."/>
            <person name="Dacks J.B."/>
            <person name="Durnford D.G."/>
            <person name="Fast N.M."/>
            <person name="Green B.R."/>
            <person name="Grisdale C.J."/>
            <person name="Hempel F."/>
            <person name="Henrissat B."/>
            <person name="Hoppner M.P."/>
            <person name="Ishida K."/>
            <person name="Kim E."/>
            <person name="Koreny L."/>
            <person name="Kroth P.G."/>
            <person name="Liu Y."/>
            <person name="Malik S.B."/>
            <person name="Maier U.G."/>
            <person name="McRose D."/>
            <person name="Mock T."/>
            <person name="Neilson J.A."/>
            <person name="Onodera N.T."/>
            <person name="Poole A.M."/>
            <person name="Pritham E.J."/>
            <person name="Richards T.A."/>
            <person name="Rocap G."/>
            <person name="Roy S.W."/>
            <person name="Sarai C."/>
            <person name="Schaack S."/>
            <person name="Shirato S."/>
            <person name="Slamovits C.H."/>
            <person name="Spencer D.F."/>
            <person name="Suzuki S."/>
            <person name="Worden A.Z."/>
            <person name="Zauner S."/>
            <person name="Barry K."/>
            <person name="Bell C."/>
            <person name="Bharti A.K."/>
            <person name="Crow J.A."/>
            <person name="Grimwood J."/>
            <person name="Kramer R."/>
            <person name="Lindquist E."/>
            <person name="Lucas S."/>
            <person name="Salamov A."/>
            <person name="McFadden G.I."/>
            <person name="Lane C.E."/>
            <person name="Keeling P.J."/>
            <person name="Gray M.W."/>
            <person name="Grigoriev I.V."/>
            <person name="Archibald J.M."/>
        </authorList>
    </citation>
    <scope>NUCLEOTIDE SEQUENCE</scope>
    <source>
        <strain evidence="2 4">CCMP2712</strain>
    </source>
</reference>
<evidence type="ECO:0000256" key="1">
    <source>
        <dbReference type="SAM" id="Coils"/>
    </source>
</evidence>
<evidence type="ECO:0000313" key="4">
    <source>
        <dbReference type="Proteomes" id="UP000011087"/>
    </source>
</evidence>
<dbReference type="GeneID" id="17289552"/>
<proteinExistence type="predicted"/>
<evidence type="ECO:0000313" key="2">
    <source>
        <dbReference type="EMBL" id="EKX32827.1"/>
    </source>
</evidence>
<accession>L1I9S5</accession>
<dbReference type="HOGENOM" id="CLU_2377233_0_0_1"/>
<sequence length="95" mass="11740">MYHLKYATTSELLRLDVVALEREKQEISRKKEEERRRREEEEMRRFKTSFAYNRNPVVCWYNRPISEFTTLDDFHYATRAMNHAAARDERDKPRR</sequence>
<dbReference type="RefSeq" id="XP_005819807.1">
    <property type="nucleotide sequence ID" value="XM_005819750.1"/>
</dbReference>
<dbReference type="PaxDb" id="55529-EKX32827"/>
<evidence type="ECO:0000313" key="3">
    <source>
        <dbReference type="EnsemblProtists" id="EKX32827"/>
    </source>
</evidence>
<protein>
    <submittedName>
        <fullName evidence="2 3">Uncharacterized protein</fullName>
    </submittedName>
</protein>
<keyword evidence="1" id="KW-0175">Coiled coil</keyword>
<dbReference type="AlphaFoldDB" id="L1I9S5"/>
<reference evidence="4" key="2">
    <citation type="submission" date="2012-11" db="EMBL/GenBank/DDBJ databases">
        <authorList>
            <person name="Kuo A."/>
            <person name="Curtis B.A."/>
            <person name="Tanifuji G."/>
            <person name="Burki F."/>
            <person name="Gruber A."/>
            <person name="Irimia M."/>
            <person name="Maruyama S."/>
            <person name="Arias M.C."/>
            <person name="Ball S.G."/>
            <person name="Gile G.H."/>
            <person name="Hirakawa Y."/>
            <person name="Hopkins J.F."/>
            <person name="Rensing S.A."/>
            <person name="Schmutz J."/>
            <person name="Symeonidi A."/>
            <person name="Elias M."/>
            <person name="Eveleigh R.J."/>
            <person name="Herman E.K."/>
            <person name="Klute M.J."/>
            <person name="Nakayama T."/>
            <person name="Obornik M."/>
            <person name="Reyes-Prieto A."/>
            <person name="Armbrust E.V."/>
            <person name="Aves S.J."/>
            <person name="Beiko R.G."/>
            <person name="Coutinho P."/>
            <person name="Dacks J.B."/>
            <person name="Durnford D.G."/>
            <person name="Fast N.M."/>
            <person name="Green B.R."/>
            <person name="Grisdale C."/>
            <person name="Hempe F."/>
            <person name="Henrissat B."/>
            <person name="Hoppner M.P."/>
            <person name="Ishida K.-I."/>
            <person name="Kim E."/>
            <person name="Koreny L."/>
            <person name="Kroth P.G."/>
            <person name="Liu Y."/>
            <person name="Malik S.-B."/>
            <person name="Maier U.G."/>
            <person name="McRose D."/>
            <person name="Mock T."/>
            <person name="Neilson J.A."/>
            <person name="Onodera N.T."/>
            <person name="Poole A.M."/>
            <person name="Pritham E.J."/>
            <person name="Richards T.A."/>
            <person name="Rocap G."/>
            <person name="Roy S.W."/>
            <person name="Sarai C."/>
            <person name="Schaack S."/>
            <person name="Shirato S."/>
            <person name="Slamovits C.H."/>
            <person name="Spencer D.F."/>
            <person name="Suzuki S."/>
            <person name="Worden A.Z."/>
            <person name="Zauner S."/>
            <person name="Barry K."/>
            <person name="Bell C."/>
            <person name="Bharti A.K."/>
            <person name="Crow J.A."/>
            <person name="Grimwood J."/>
            <person name="Kramer R."/>
            <person name="Lindquist E."/>
            <person name="Lucas S."/>
            <person name="Salamov A."/>
            <person name="McFadden G.I."/>
            <person name="Lane C.E."/>
            <person name="Keeling P.J."/>
            <person name="Gray M.W."/>
            <person name="Grigoriev I.V."/>
            <person name="Archibald J.M."/>
        </authorList>
    </citation>
    <scope>NUCLEOTIDE SEQUENCE</scope>
    <source>
        <strain evidence="4">CCMP2712</strain>
    </source>
</reference>
<keyword evidence="4" id="KW-1185">Reference proteome</keyword>
<feature type="coiled-coil region" evidence="1">
    <location>
        <begin position="10"/>
        <end position="49"/>
    </location>
</feature>
<reference evidence="3" key="3">
    <citation type="submission" date="2015-06" db="UniProtKB">
        <authorList>
            <consortium name="EnsemblProtists"/>
        </authorList>
    </citation>
    <scope>IDENTIFICATION</scope>
</reference>
<gene>
    <name evidence="2" type="ORF">GUITHDRAFT_120977</name>
</gene>
<dbReference type="EnsemblProtists" id="EKX32827">
    <property type="protein sequence ID" value="EKX32827"/>
    <property type="gene ID" value="GUITHDRAFT_120977"/>
</dbReference>
<organism evidence="2">
    <name type="scientific">Guillardia theta (strain CCMP2712)</name>
    <name type="common">Cryptophyte</name>
    <dbReference type="NCBI Taxonomy" id="905079"/>
    <lineage>
        <taxon>Eukaryota</taxon>
        <taxon>Cryptophyceae</taxon>
        <taxon>Pyrenomonadales</taxon>
        <taxon>Geminigeraceae</taxon>
        <taxon>Guillardia</taxon>
    </lineage>
</organism>
<dbReference type="EMBL" id="JH993169">
    <property type="protein sequence ID" value="EKX32827.1"/>
    <property type="molecule type" value="Genomic_DNA"/>
</dbReference>